<name>A0AAV2CIY2_9ROSI</name>
<dbReference type="AlphaFoldDB" id="A0AAV2CIY2"/>
<reference evidence="1 2" key="1">
    <citation type="submission" date="2024-04" db="EMBL/GenBank/DDBJ databases">
        <authorList>
            <person name="Fracassetti M."/>
        </authorList>
    </citation>
    <scope>NUCLEOTIDE SEQUENCE [LARGE SCALE GENOMIC DNA]</scope>
</reference>
<organism evidence="1 2">
    <name type="scientific">Linum trigynum</name>
    <dbReference type="NCBI Taxonomy" id="586398"/>
    <lineage>
        <taxon>Eukaryota</taxon>
        <taxon>Viridiplantae</taxon>
        <taxon>Streptophyta</taxon>
        <taxon>Embryophyta</taxon>
        <taxon>Tracheophyta</taxon>
        <taxon>Spermatophyta</taxon>
        <taxon>Magnoliopsida</taxon>
        <taxon>eudicotyledons</taxon>
        <taxon>Gunneridae</taxon>
        <taxon>Pentapetalae</taxon>
        <taxon>rosids</taxon>
        <taxon>fabids</taxon>
        <taxon>Malpighiales</taxon>
        <taxon>Linaceae</taxon>
        <taxon>Linum</taxon>
    </lineage>
</organism>
<evidence type="ECO:0000313" key="1">
    <source>
        <dbReference type="EMBL" id="CAL1356268.1"/>
    </source>
</evidence>
<dbReference type="Proteomes" id="UP001497516">
    <property type="component" value="Chromosome 1"/>
</dbReference>
<keyword evidence="2" id="KW-1185">Reference proteome</keyword>
<dbReference type="EMBL" id="OZ034813">
    <property type="protein sequence ID" value="CAL1356268.1"/>
    <property type="molecule type" value="Genomic_DNA"/>
</dbReference>
<sequence>MERAHRTPNLTIPLLREPKLGNDLEQAIPAQVIKRFFDVQLKHKTRFFALLSAVDELEGDETGITNLPPFNRGLLIPGNKVGEDIPHSTGENPTEKLVNAAHQANRAQIFPVFDNIFFGQQAKERMSGALGKDACAVEFVESVYNVILHPSTTLLEKLPGEPIGPWCLTVVARRKANPDFLFTELTVEELTIAVC</sequence>
<gene>
    <name evidence="1" type="ORF">LTRI10_LOCUS3980</name>
</gene>
<evidence type="ECO:0000313" key="2">
    <source>
        <dbReference type="Proteomes" id="UP001497516"/>
    </source>
</evidence>
<protein>
    <submittedName>
        <fullName evidence="1">Uncharacterized protein</fullName>
    </submittedName>
</protein>
<accession>A0AAV2CIY2</accession>
<proteinExistence type="predicted"/>